<keyword evidence="2" id="KW-0732">Signal</keyword>
<feature type="signal peptide" evidence="2">
    <location>
        <begin position="1"/>
        <end position="17"/>
    </location>
</feature>
<proteinExistence type="predicted"/>
<dbReference type="EMBL" id="JABFTP020000021">
    <property type="protein sequence ID" value="KAL3268032.1"/>
    <property type="molecule type" value="Genomic_DNA"/>
</dbReference>
<dbReference type="Proteomes" id="UP001516400">
    <property type="component" value="Unassembled WGS sequence"/>
</dbReference>
<keyword evidence="1" id="KW-1133">Transmembrane helix</keyword>
<dbReference type="AlphaFoldDB" id="A0ABD2MP18"/>
<reference evidence="3 4" key="1">
    <citation type="journal article" date="2021" name="BMC Biol.">
        <title>Horizontally acquired antibacterial genes associated with adaptive radiation of ladybird beetles.</title>
        <authorList>
            <person name="Li H.S."/>
            <person name="Tang X.F."/>
            <person name="Huang Y.H."/>
            <person name="Xu Z.Y."/>
            <person name="Chen M.L."/>
            <person name="Du X.Y."/>
            <person name="Qiu B.Y."/>
            <person name="Chen P.T."/>
            <person name="Zhang W."/>
            <person name="Slipinski A."/>
            <person name="Escalona H.E."/>
            <person name="Waterhouse R.M."/>
            <person name="Zwick A."/>
            <person name="Pang H."/>
        </authorList>
    </citation>
    <scope>NUCLEOTIDE SEQUENCE [LARGE SCALE GENOMIC DNA]</scope>
    <source>
        <strain evidence="3">SYSU2018</strain>
    </source>
</reference>
<accession>A0ABD2MP18</accession>
<keyword evidence="1" id="KW-0472">Membrane</keyword>
<protein>
    <submittedName>
        <fullName evidence="3">Uncharacterized protein</fullName>
    </submittedName>
</protein>
<sequence length="199" mass="21989">MFFKVSVFLFLFALGGCSDVYDGCGDSYQCVEKSLVKYVDDFDRQPSIPVLGEFVALSRNEDQFESPRAQESFLERCARFMVNRELRFKLSTDAARSLMEETRSSKIKKIVLPLLILFKLKAAIVVTVVLAVIALISFKGLGASLIALAISGATGFKSLLENHAGSSKLSYEILPSISSHWSRMGTDPLAQIYQPSAFP</sequence>
<evidence type="ECO:0000256" key="2">
    <source>
        <dbReference type="SAM" id="SignalP"/>
    </source>
</evidence>
<keyword evidence="1" id="KW-0812">Transmembrane</keyword>
<name>A0ABD2MP18_9CUCU</name>
<dbReference type="InterPro" id="IPR012464">
    <property type="entry name" value="DUF1676"/>
</dbReference>
<gene>
    <name evidence="3" type="ORF">HHI36_007165</name>
</gene>
<feature type="chain" id="PRO_5044884646" evidence="2">
    <location>
        <begin position="18"/>
        <end position="199"/>
    </location>
</feature>
<keyword evidence="4" id="KW-1185">Reference proteome</keyword>
<comment type="caution">
    <text evidence="3">The sequence shown here is derived from an EMBL/GenBank/DDBJ whole genome shotgun (WGS) entry which is preliminary data.</text>
</comment>
<organism evidence="3 4">
    <name type="scientific">Cryptolaemus montrouzieri</name>
    <dbReference type="NCBI Taxonomy" id="559131"/>
    <lineage>
        <taxon>Eukaryota</taxon>
        <taxon>Metazoa</taxon>
        <taxon>Ecdysozoa</taxon>
        <taxon>Arthropoda</taxon>
        <taxon>Hexapoda</taxon>
        <taxon>Insecta</taxon>
        <taxon>Pterygota</taxon>
        <taxon>Neoptera</taxon>
        <taxon>Endopterygota</taxon>
        <taxon>Coleoptera</taxon>
        <taxon>Polyphaga</taxon>
        <taxon>Cucujiformia</taxon>
        <taxon>Coccinelloidea</taxon>
        <taxon>Coccinellidae</taxon>
        <taxon>Scymninae</taxon>
        <taxon>Scymnini</taxon>
        <taxon>Cryptolaemus</taxon>
    </lineage>
</organism>
<evidence type="ECO:0000313" key="3">
    <source>
        <dbReference type="EMBL" id="KAL3268032.1"/>
    </source>
</evidence>
<dbReference type="Pfam" id="PF07898">
    <property type="entry name" value="DUF1676"/>
    <property type="match status" value="1"/>
</dbReference>
<feature type="transmembrane region" description="Helical" evidence="1">
    <location>
        <begin position="110"/>
        <end position="136"/>
    </location>
</feature>
<dbReference type="PANTHER" id="PTHR21879:SF22">
    <property type="entry name" value="FI03362P-RELATED"/>
    <property type="match status" value="1"/>
</dbReference>
<evidence type="ECO:0000256" key="1">
    <source>
        <dbReference type="SAM" id="Phobius"/>
    </source>
</evidence>
<dbReference type="PANTHER" id="PTHR21879">
    <property type="entry name" value="FI03362P-RELATED-RELATED"/>
    <property type="match status" value="1"/>
</dbReference>
<dbReference type="PROSITE" id="PS51257">
    <property type="entry name" value="PROKAR_LIPOPROTEIN"/>
    <property type="match status" value="1"/>
</dbReference>
<evidence type="ECO:0000313" key="4">
    <source>
        <dbReference type="Proteomes" id="UP001516400"/>
    </source>
</evidence>